<reference evidence="3" key="1">
    <citation type="submission" date="2016-10" db="EMBL/GenBank/DDBJ databases">
        <authorList>
            <person name="Varghese N."/>
            <person name="Submissions S."/>
        </authorList>
    </citation>
    <scope>NUCLEOTIDE SEQUENCE [LARGE SCALE GENOMIC DNA]</scope>
    <source>
        <strain evidence="3">DSM 19482</strain>
    </source>
</reference>
<dbReference type="STRING" id="1121284.SAMN05660493_01434"/>
<evidence type="ECO:0000313" key="3">
    <source>
        <dbReference type="Proteomes" id="UP000187261"/>
    </source>
</evidence>
<evidence type="ECO:0000256" key="1">
    <source>
        <dbReference type="ARBA" id="ARBA00022649"/>
    </source>
</evidence>
<organism evidence="2 3">
    <name type="scientific">Epilithonimonas bovis DSM 19482</name>
    <dbReference type="NCBI Taxonomy" id="1121284"/>
    <lineage>
        <taxon>Bacteria</taxon>
        <taxon>Pseudomonadati</taxon>
        <taxon>Bacteroidota</taxon>
        <taxon>Flavobacteriia</taxon>
        <taxon>Flavobacteriales</taxon>
        <taxon>Weeksellaceae</taxon>
        <taxon>Chryseobacterium group</taxon>
        <taxon>Epilithonimonas</taxon>
    </lineage>
</organism>
<dbReference type="Gene3D" id="3.30.2310.20">
    <property type="entry name" value="RelE-like"/>
    <property type="match status" value="1"/>
</dbReference>
<keyword evidence="1" id="KW-1277">Toxin-antitoxin system</keyword>
<dbReference type="RefSeq" id="WP_076782949.1">
    <property type="nucleotide sequence ID" value="NZ_FTPU01000012.1"/>
</dbReference>
<keyword evidence="3" id="KW-1185">Reference proteome</keyword>
<evidence type="ECO:0000313" key="2">
    <source>
        <dbReference type="EMBL" id="SIT96741.1"/>
    </source>
</evidence>
<dbReference type="EMBL" id="FTPU01000012">
    <property type="protein sequence ID" value="SIT96741.1"/>
    <property type="molecule type" value="Genomic_DNA"/>
</dbReference>
<dbReference type="OrthoDB" id="595476at2"/>
<dbReference type="Proteomes" id="UP000187261">
    <property type="component" value="Unassembled WGS sequence"/>
</dbReference>
<dbReference type="AlphaFoldDB" id="A0A1U7PY38"/>
<dbReference type="InterPro" id="IPR007712">
    <property type="entry name" value="RelE/ParE_toxin"/>
</dbReference>
<dbReference type="InterPro" id="IPR035093">
    <property type="entry name" value="RelE/ParE_toxin_dom_sf"/>
</dbReference>
<gene>
    <name evidence="2" type="ORF">SAMN05660493_01434</name>
</gene>
<sequence>MDYDLKFLLSAELDIENATDYYANISVRVLKSFNKRLDEALLKISISPFFQKKYEEVRFLALRNFPYIVLYEVDEEIKTIYILSVFCTHQNPEKYPETK</sequence>
<name>A0A1U7PY38_9FLAO</name>
<accession>A0A1U7PY38</accession>
<proteinExistence type="predicted"/>
<protein>
    <submittedName>
        <fullName evidence="2">ParE toxin of type II toxin-antitoxin system, parDE</fullName>
    </submittedName>
</protein>
<dbReference type="Pfam" id="PF05016">
    <property type="entry name" value="ParE_toxin"/>
    <property type="match status" value="1"/>
</dbReference>